<keyword evidence="2" id="KW-0527">Neuropeptide</keyword>
<evidence type="ECO:0000256" key="1">
    <source>
        <dbReference type="SAM" id="SignalP"/>
    </source>
</evidence>
<dbReference type="PROSITE" id="PS50276">
    <property type="entry name" value="PANCREATIC_HORMONE_2"/>
    <property type="match status" value="1"/>
</dbReference>
<keyword evidence="1" id="KW-0732">Signal</keyword>
<dbReference type="GO" id="GO:0007218">
    <property type="term" value="P:neuropeptide signaling pathway"/>
    <property type="evidence" value="ECO:0007669"/>
    <property type="project" value="UniProtKB-KW"/>
</dbReference>
<organism evidence="2">
    <name type="scientific">Carabus violaceus</name>
    <name type="common">Violet ground beetle</name>
    <dbReference type="NCBI Taxonomy" id="41075"/>
    <lineage>
        <taxon>Eukaryota</taxon>
        <taxon>Metazoa</taxon>
        <taxon>Ecdysozoa</taxon>
        <taxon>Arthropoda</taxon>
        <taxon>Hexapoda</taxon>
        <taxon>Insecta</taxon>
        <taxon>Pterygota</taxon>
        <taxon>Neoptera</taxon>
        <taxon>Endopterygota</taxon>
        <taxon>Coleoptera</taxon>
        <taxon>Adephaga</taxon>
        <taxon>Caraboidea</taxon>
        <taxon>Carabidae</taxon>
        <taxon>Carabinae</taxon>
        <taxon>Carabini</taxon>
        <taxon>Carabina</taxon>
        <taxon>Carabus</taxon>
        <taxon>Megodontus</taxon>
    </lineage>
</organism>
<feature type="chain" id="PRO_5030590290" evidence="1">
    <location>
        <begin position="26"/>
        <end position="97"/>
    </location>
</feature>
<reference evidence="2" key="1">
    <citation type="journal article" date="2020" name="Insect Biochem. Mol. Biol.">
        <title>The Neuropeptidome of Carabus (Coleoptera, Adephaga: Carabidae).</title>
        <authorList>
            <person name="Ragionieri L."/>
            <person name="Predel R."/>
        </authorList>
    </citation>
    <scope>NUCLEOTIDE SEQUENCE</scope>
    <source>
        <strain evidence="2">38</strain>
    </source>
</reference>
<feature type="signal peptide" evidence="1">
    <location>
        <begin position="1"/>
        <end position="25"/>
    </location>
</feature>
<protein>
    <submittedName>
        <fullName evidence="2">Neuropeptide F2</fullName>
    </submittedName>
</protein>
<name>A0A7U3MC60_CARVO</name>
<evidence type="ECO:0000313" key="2">
    <source>
        <dbReference type="EMBL" id="QHB80559.1"/>
    </source>
</evidence>
<accession>A0A7U3MC60</accession>
<dbReference type="EMBL" id="MN837662">
    <property type="protein sequence ID" value="QHB80559.1"/>
    <property type="molecule type" value="mRNA"/>
</dbReference>
<dbReference type="AlphaFoldDB" id="A0A7U3MC60"/>
<proteinExistence type="evidence at transcript level"/>
<sequence length="97" mass="11669">MFNKHMLVVCTVSLVLVLMLDGTRSHPVQPKRPQKFENEEQLRQYIREVKQYLDETVRTGRYGKRNYMAPSMIFKSYPKQDEPEVNNDYDYYAQFNI</sequence>